<dbReference type="InterPro" id="IPR005311">
    <property type="entry name" value="PBP_dimer"/>
</dbReference>
<dbReference type="Pfam" id="PF03717">
    <property type="entry name" value="PBP_dimer"/>
    <property type="match status" value="1"/>
</dbReference>
<dbReference type="Gene3D" id="3.90.1310.10">
    <property type="entry name" value="Penicillin-binding protein 2a (Domain 2)"/>
    <property type="match status" value="1"/>
</dbReference>
<organism evidence="7 8">
    <name type="scientific">Pararhizobium mangrovi</name>
    <dbReference type="NCBI Taxonomy" id="2590452"/>
    <lineage>
        <taxon>Bacteria</taxon>
        <taxon>Pseudomonadati</taxon>
        <taxon>Pseudomonadota</taxon>
        <taxon>Alphaproteobacteria</taxon>
        <taxon>Hyphomicrobiales</taxon>
        <taxon>Rhizobiaceae</taxon>
        <taxon>Rhizobium/Agrobacterium group</taxon>
        <taxon>Pararhizobium</taxon>
    </lineage>
</organism>
<keyword evidence="3 4" id="KW-0472">Membrane</keyword>
<dbReference type="SUPFAM" id="SSF56601">
    <property type="entry name" value="beta-lactamase/transpeptidase-like"/>
    <property type="match status" value="1"/>
</dbReference>
<dbReference type="PANTHER" id="PTHR30627">
    <property type="entry name" value="PEPTIDOGLYCAN D,D-TRANSPEPTIDASE"/>
    <property type="match status" value="1"/>
</dbReference>
<keyword evidence="2" id="KW-0378">Hydrolase</keyword>
<feature type="transmembrane region" description="Helical" evidence="4">
    <location>
        <begin position="46"/>
        <end position="65"/>
    </location>
</feature>
<evidence type="ECO:0000256" key="3">
    <source>
        <dbReference type="ARBA" id="ARBA00023136"/>
    </source>
</evidence>
<comment type="caution">
    <text evidence="7">The sequence shown here is derived from an EMBL/GenBank/DDBJ whole genome shotgun (WGS) entry which is preliminary data.</text>
</comment>
<dbReference type="GO" id="GO:0071555">
    <property type="term" value="P:cell wall organization"/>
    <property type="evidence" value="ECO:0007669"/>
    <property type="project" value="TreeGrafter"/>
</dbReference>
<dbReference type="AlphaFoldDB" id="A0A506U4K0"/>
<keyword evidence="4" id="KW-0812">Transmembrane</keyword>
<dbReference type="OrthoDB" id="9789078at2"/>
<dbReference type="GO" id="GO:0004180">
    <property type="term" value="F:carboxypeptidase activity"/>
    <property type="evidence" value="ECO:0007669"/>
    <property type="project" value="UniProtKB-KW"/>
</dbReference>
<comment type="subcellular location">
    <subcellularLocation>
        <location evidence="1">Membrane</location>
    </subcellularLocation>
</comment>
<evidence type="ECO:0000259" key="6">
    <source>
        <dbReference type="Pfam" id="PF03717"/>
    </source>
</evidence>
<dbReference type="EMBL" id="VHLH01000012">
    <property type="protein sequence ID" value="TPW29282.1"/>
    <property type="molecule type" value="Genomic_DNA"/>
</dbReference>
<evidence type="ECO:0000313" key="7">
    <source>
        <dbReference type="EMBL" id="TPW29282.1"/>
    </source>
</evidence>
<keyword evidence="2" id="KW-0645">Protease</keyword>
<evidence type="ECO:0000256" key="1">
    <source>
        <dbReference type="ARBA" id="ARBA00004370"/>
    </source>
</evidence>
<evidence type="ECO:0000256" key="2">
    <source>
        <dbReference type="ARBA" id="ARBA00022645"/>
    </source>
</evidence>
<dbReference type="GO" id="GO:0005886">
    <property type="term" value="C:plasma membrane"/>
    <property type="evidence" value="ECO:0007669"/>
    <property type="project" value="TreeGrafter"/>
</dbReference>
<dbReference type="Gene3D" id="3.30.450.330">
    <property type="match status" value="1"/>
</dbReference>
<sequence length="586" mass="63647">MSFLPRVVALNRKSFVRTRTRKWGADGRLAVQGVNKRSGARAGNRVALLMIGFVVLYGAVGARMAQYGMERNDDTASVAPPNRLLASRPDILDRNGRVLATDIRTVSLYAEPRKIVDVDDAVEKLSSVLPSLDRKTLYHKLKANSAFQWIKRQLTPKQQSRILALGVPGIGFRPETRRFYPAGATTSHIVGFVNIDNNGIAGMEKYIDRQGLSALAGAGLTVDQKMQPVRLSIDLRVQHIVRDELLAGMKKFNAIGAGAVVLKVDTGEVIALASVPDFNPNNPVHAQDKNRLNRMTAGTYEMGSVFKTFTTAMALDTGVANLKSSYDASHPLRIGGFLIHDFHNMHRALTVPEVFIHSSNIGSAREALDVGIPRQKAFLKRLGLLTRMNTELPEVATPFTPKVWKPVNSATVAFGHGLNTTPLQTAVAAAALMNGGKFMEPTFLPRTEKQAMAVSKQVVKPQTAKDMRYLFRLNVMHGSGGNADVQGYRVGGKTGTADKVVNGRYSKSKNFNSFLAAFPVDDPKYVVLVSIDEPHRAEGEWGFTAGFNAAPMVGAIIRRSASALGVDPKFAVNDAATLVSQSTLSD</sequence>
<dbReference type="RefSeq" id="WP_141166457.1">
    <property type="nucleotide sequence ID" value="NZ_VHLH01000012.1"/>
</dbReference>
<evidence type="ECO:0000259" key="5">
    <source>
        <dbReference type="Pfam" id="PF00905"/>
    </source>
</evidence>
<name>A0A506U4K0_9HYPH</name>
<protein>
    <submittedName>
        <fullName evidence="7">Penicillin-binding protein 2</fullName>
    </submittedName>
</protein>
<feature type="domain" description="Penicillin-binding protein dimerisation" evidence="6">
    <location>
        <begin position="86"/>
        <end position="194"/>
    </location>
</feature>
<gene>
    <name evidence="7" type="ORF">FJU11_07675</name>
</gene>
<dbReference type="InterPro" id="IPR050515">
    <property type="entry name" value="Beta-lactam/transpept"/>
</dbReference>
<feature type="domain" description="Penicillin-binding protein transpeptidase" evidence="5">
    <location>
        <begin position="258"/>
        <end position="542"/>
    </location>
</feature>
<evidence type="ECO:0000256" key="4">
    <source>
        <dbReference type="SAM" id="Phobius"/>
    </source>
</evidence>
<dbReference type="InterPro" id="IPR036138">
    <property type="entry name" value="PBP_dimer_sf"/>
</dbReference>
<dbReference type="Proteomes" id="UP000320314">
    <property type="component" value="Unassembled WGS sequence"/>
</dbReference>
<dbReference type="InterPro" id="IPR012338">
    <property type="entry name" value="Beta-lactam/transpept-like"/>
</dbReference>
<keyword evidence="8" id="KW-1185">Reference proteome</keyword>
<dbReference type="Pfam" id="PF00905">
    <property type="entry name" value="Transpeptidase"/>
    <property type="match status" value="1"/>
</dbReference>
<keyword evidence="4" id="KW-1133">Transmembrane helix</keyword>
<dbReference type="SUPFAM" id="SSF56519">
    <property type="entry name" value="Penicillin binding protein dimerisation domain"/>
    <property type="match status" value="1"/>
</dbReference>
<keyword evidence="2" id="KW-0121">Carboxypeptidase</keyword>
<dbReference type="PANTHER" id="PTHR30627:SF1">
    <property type="entry name" value="PEPTIDOGLYCAN D,D-TRANSPEPTIDASE FTSI"/>
    <property type="match status" value="1"/>
</dbReference>
<proteinExistence type="predicted"/>
<dbReference type="InterPro" id="IPR001460">
    <property type="entry name" value="PCN-bd_Tpept"/>
</dbReference>
<evidence type="ECO:0000313" key="8">
    <source>
        <dbReference type="Proteomes" id="UP000320314"/>
    </source>
</evidence>
<reference evidence="7 8" key="1">
    <citation type="submission" date="2019-06" db="EMBL/GenBank/DDBJ databases">
        <authorList>
            <person name="Li M."/>
        </authorList>
    </citation>
    <scope>NUCLEOTIDE SEQUENCE [LARGE SCALE GENOMIC DNA]</scope>
    <source>
        <strain evidence="7 8">BGMRC6574</strain>
    </source>
</reference>
<dbReference type="GO" id="GO:0008658">
    <property type="term" value="F:penicillin binding"/>
    <property type="evidence" value="ECO:0007669"/>
    <property type="project" value="InterPro"/>
</dbReference>
<accession>A0A506U4K0</accession>
<dbReference type="Gene3D" id="3.40.710.10">
    <property type="entry name" value="DD-peptidase/beta-lactamase superfamily"/>
    <property type="match status" value="1"/>
</dbReference>